<protein>
    <submittedName>
        <fullName evidence="1">Uncharacterized protein</fullName>
    </submittedName>
</protein>
<accession>A0ABQ0LKF2</accession>
<proteinExistence type="predicted"/>
<organism evidence="1 2">
    <name type="scientific">Mycena chlorophos</name>
    <name type="common">Agaric fungus</name>
    <name type="synonym">Agaricus chlorophos</name>
    <dbReference type="NCBI Taxonomy" id="658473"/>
    <lineage>
        <taxon>Eukaryota</taxon>
        <taxon>Fungi</taxon>
        <taxon>Dikarya</taxon>
        <taxon>Basidiomycota</taxon>
        <taxon>Agaricomycotina</taxon>
        <taxon>Agaricomycetes</taxon>
        <taxon>Agaricomycetidae</taxon>
        <taxon>Agaricales</taxon>
        <taxon>Marasmiineae</taxon>
        <taxon>Mycenaceae</taxon>
        <taxon>Mycena</taxon>
    </lineage>
</organism>
<keyword evidence="2" id="KW-1185">Reference proteome</keyword>
<evidence type="ECO:0000313" key="1">
    <source>
        <dbReference type="EMBL" id="GAT51584.1"/>
    </source>
</evidence>
<evidence type="ECO:0000313" key="2">
    <source>
        <dbReference type="Proteomes" id="UP000815677"/>
    </source>
</evidence>
<reference evidence="1" key="1">
    <citation type="submission" date="2014-09" db="EMBL/GenBank/DDBJ databases">
        <title>Genome sequence of the luminous mushroom Mycena chlorophos for searching fungal bioluminescence genes.</title>
        <authorList>
            <person name="Tanaka Y."/>
            <person name="Kasuga D."/>
            <person name="Oba Y."/>
            <person name="Hase S."/>
            <person name="Sato K."/>
            <person name="Oba Y."/>
            <person name="Sakakibara Y."/>
        </authorList>
    </citation>
    <scope>NUCLEOTIDE SEQUENCE</scope>
</reference>
<name>A0ABQ0LKF2_MYCCL</name>
<sequence>MYIQCTSLGELCPHHHHNLWGGVTLLTAAAAGPDSESSEIGFAGGAFGAGALAEALKRHGRPALSARSAFGSITVVVFHAHRLPASPGLTAMLSAPATSTPTLPLHAHGPVADTNTPASSSSCSVGRSLGPADGDVAAVDADAEGFPIPDKETHEKI</sequence>
<dbReference type="Proteomes" id="UP000815677">
    <property type="component" value="Unassembled WGS sequence"/>
</dbReference>
<dbReference type="EMBL" id="DF847227">
    <property type="protein sequence ID" value="GAT51584.1"/>
    <property type="molecule type" value="Genomic_DNA"/>
</dbReference>
<gene>
    <name evidence="1" type="ORF">MCHLO_08712</name>
</gene>